<protein>
    <recommendedName>
        <fullName evidence="1">HTH marR-type domain-containing protein</fullName>
    </recommendedName>
</protein>
<gene>
    <name evidence="2" type="ORF">SE17_02800</name>
</gene>
<dbReference type="Proteomes" id="UP000050509">
    <property type="component" value="Unassembled WGS sequence"/>
</dbReference>
<feature type="domain" description="HTH marR-type" evidence="1">
    <location>
        <begin position="1"/>
        <end position="125"/>
    </location>
</feature>
<sequence>MALHLQLQVLTEELHGHSELSRACRGILRDLYRLGPRTVPQLARGRPVSRQNVLMLVNRLISDGLAEQIRNLEHKRSYLVRLTSRGKALLEEMWSRETALLNSLNLNLSTDDLQAATNVLHRLREALEEHQIDQ</sequence>
<dbReference type="Pfam" id="PF12802">
    <property type="entry name" value="MarR_2"/>
    <property type="match status" value="1"/>
</dbReference>
<reference evidence="2 3" key="1">
    <citation type="submission" date="2015-09" db="EMBL/GenBank/DDBJ databases">
        <title>Draft genome sequence of Kouleothrix aurantiaca JCM 19913.</title>
        <authorList>
            <person name="Hemp J."/>
        </authorList>
    </citation>
    <scope>NUCLEOTIDE SEQUENCE [LARGE SCALE GENOMIC DNA]</scope>
    <source>
        <strain evidence="2 3">COM-B</strain>
    </source>
</reference>
<dbReference type="AlphaFoldDB" id="A0A0N8PT58"/>
<dbReference type="EMBL" id="LJCR01000034">
    <property type="protein sequence ID" value="KPV54605.1"/>
    <property type="molecule type" value="Genomic_DNA"/>
</dbReference>
<dbReference type="PANTHER" id="PTHR33164">
    <property type="entry name" value="TRANSCRIPTIONAL REGULATOR, MARR FAMILY"/>
    <property type="match status" value="1"/>
</dbReference>
<name>A0A0N8PT58_9CHLR</name>
<dbReference type="SMART" id="SM00347">
    <property type="entry name" value="HTH_MARR"/>
    <property type="match status" value="1"/>
</dbReference>
<evidence type="ECO:0000313" key="3">
    <source>
        <dbReference type="Proteomes" id="UP000050509"/>
    </source>
</evidence>
<evidence type="ECO:0000259" key="1">
    <source>
        <dbReference type="PROSITE" id="PS50995"/>
    </source>
</evidence>
<comment type="caution">
    <text evidence="2">The sequence shown here is derived from an EMBL/GenBank/DDBJ whole genome shotgun (WGS) entry which is preliminary data.</text>
</comment>
<dbReference type="PANTHER" id="PTHR33164:SF99">
    <property type="entry name" value="MARR FAMILY REGULATORY PROTEIN"/>
    <property type="match status" value="1"/>
</dbReference>
<accession>A0A0N8PT58</accession>
<proteinExistence type="predicted"/>
<organism evidence="2 3">
    <name type="scientific">Kouleothrix aurantiaca</name>
    <dbReference type="NCBI Taxonomy" id="186479"/>
    <lineage>
        <taxon>Bacteria</taxon>
        <taxon>Bacillati</taxon>
        <taxon>Chloroflexota</taxon>
        <taxon>Chloroflexia</taxon>
        <taxon>Chloroflexales</taxon>
        <taxon>Roseiflexineae</taxon>
        <taxon>Roseiflexaceae</taxon>
        <taxon>Kouleothrix</taxon>
    </lineage>
</organism>
<dbReference type="GO" id="GO:0003700">
    <property type="term" value="F:DNA-binding transcription factor activity"/>
    <property type="evidence" value="ECO:0007669"/>
    <property type="project" value="InterPro"/>
</dbReference>
<dbReference type="PROSITE" id="PS50995">
    <property type="entry name" value="HTH_MARR_2"/>
    <property type="match status" value="1"/>
</dbReference>
<dbReference type="Gene3D" id="1.10.10.10">
    <property type="entry name" value="Winged helix-like DNA-binding domain superfamily/Winged helix DNA-binding domain"/>
    <property type="match status" value="1"/>
</dbReference>
<dbReference type="InterPro" id="IPR039422">
    <property type="entry name" value="MarR/SlyA-like"/>
</dbReference>
<dbReference type="GO" id="GO:0006950">
    <property type="term" value="P:response to stress"/>
    <property type="evidence" value="ECO:0007669"/>
    <property type="project" value="TreeGrafter"/>
</dbReference>
<dbReference type="InterPro" id="IPR000835">
    <property type="entry name" value="HTH_MarR-typ"/>
</dbReference>
<evidence type="ECO:0000313" key="2">
    <source>
        <dbReference type="EMBL" id="KPV54605.1"/>
    </source>
</evidence>
<dbReference type="InterPro" id="IPR036388">
    <property type="entry name" value="WH-like_DNA-bd_sf"/>
</dbReference>
<dbReference type="InterPro" id="IPR036390">
    <property type="entry name" value="WH_DNA-bd_sf"/>
</dbReference>
<dbReference type="SUPFAM" id="SSF46785">
    <property type="entry name" value="Winged helix' DNA-binding domain"/>
    <property type="match status" value="1"/>
</dbReference>
<keyword evidence="3" id="KW-1185">Reference proteome</keyword>